<gene>
    <name evidence="2" type="ORF">DI392_00920</name>
</gene>
<dbReference type="AlphaFoldDB" id="A0A2U3BDM6"/>
<dbReference type="Pfam" id="PF04448">
    <property type="entry name" value="DUF551"/>
    <property type="match status" value="1"/>
</dbReference>
<sequence length="71" mass="8241">MEWTKVKDELPEIGESILACGGVLIEPRIISREVLLGQWFWCWLDGNMCEWEPDDMPTHWMPLPGGPEENE</sequence>
<protein>
    <recommendedName>
        <fullName evidence="1">DUF551 domain-containing protein</fullName>
    </recommendedName>
</protein>
<proteinExistence type="predicted"/>
<accession>A0A2U3BDM6</accession>
<evidence type="ECO:0000259" key="1">
    <source>
        <dbReference type="Pfam" id="PF04448"/>
    </source>
</evidence>
<feature type="domain" description="DUF551" evidence="1">
    <location>
        <begin position="2"/>
        <end position="68"/>
    </location>
</feature>
<evidence type="ECO:0000313" key="3">
    <source>
        <dbReference type="Proteomes" id="UP000245362"/>
    </source>
</evidence>
<dbReference type="InterPro" id="IPR007539">
    <property type="entry name" value="DUF551"/>
</dbReference>
<keyword evidence="3" id="KW-1185">Reference proteome</keyword>
<dbReference type="Proteomes" id="UP000245362">
    <property type="component" value="Unassembled WGS sequence"/>
</dbReference>
<evidence type="ECO:0000313" key="2">
    <source>
        <dbReference type="EMBL" id="PWI34875.1"/>
    </source>
</evidence>
<name>A0A2U3BDM6_9VIBR</name>
<comment type="caution">
    <text evidence="2">The sequence shown here is derived from an EMBL/GenBank/DDBJ whole genome shotgun (WGS) entry which is preliminary data.</text>
</comment>
<dbReference type="EMBL" id="QFWT01000001">
    <property type="protein sequence ID" value="PWI34875.1"/>
    <property type="molecule type" value="Genomic_DNA"/>
</dbReference>
<dbReference type="RefSeq" id="WP_109318029.1">
    <property type="nucleotide sequence ID" value="NZ_QFWT01000001.1"/>
</dbReference>
<dbReference type="OrthoDB" id="6481108at2"/>
<organism evidence="2 3">
    <name type="scientific">Vibrio albus</name>
    <dbReference type="NCBI Taxonomy" id="2200953"/>
    <lineage>
        <taxon>Bacteria</taxon>
        <taxon>Pseudomonadati</taxon>
        <taxon>Pseudomonadota</taxon>
        <taxon>Gammaproteobacteria</taxon>
        <taxon>Vibrionales</taxon>
        <taxon>Vibrionaceae</taxon>
        <taxon>Vibrio</taxon>
    </lineage>
</organism>
<reference evidence="2 3" key="1">
    <citation type="submission" date="2018-05" db="EMBL/GenBank/DDBJ databases">
        <title>Vibrio limimaris sp. nov., isolated from marine sediment.</title>
        <authorList>
            <person name="Li C.-M."/>
        </authorList>
    </citation>
    <scope>NUCLEOTIDE SEQUENCE [LARGE SCALE GENOMIC DNA]</scope>
    <source>
        <strain evidence="2 3">E4404</strain>
    </source>
</reference>